<dbReference type="PANTHER" id="PTHR45640">
    <property type="entry name" value="HEAT SHOCK PROTEIN HSP-12.2-RELATED"/>
    <property type="match status" value="1"/>
</dbReference>
<feature type="domain" description="SHSP" evidence="3">
    <location>
        <begin position="37"/>
        <end position="147"/>
    </location>
</feature>
<comment type="caution">
    <text evidence="4">The sequence shown here is derived from an EMBL/GenBank/DDBJ whole genome shotgun (WGS) entry which is preliminary data.</text>
</comment>
<keyword evidence="5" id="KW-1185">Reference proteome</keyword>
<gene>
    <name evidence="4" type="ORF">AB6A40_006237</name>
</gene>
<dbReference type="InterPro" id="IPR001436">
    <property type="entry name" value="Alpha-crystallin/sHSP_animal"/>
</dbReference>
<reference evidence="4 5" key="1">
    <citation type="submission" date="2024-08" db="EMBL/GenBank/DDBJ databases">
        <title>Gnathostoma spinigerum genome.</title>
        <authorList>
            <person name="Gonzalez-Bertolin B."/>
            <person name="Monzon S."/>
            <person name="Zaballos A."/>
            <person name="Jimenez P."/>
            <person name="Dekumyoy P."/>
            <person name="Varona S."/>
            <person name="Cuesta I."/>
            <person name="Sumanam S."/>
            <person name="Adisakwattana P."/>
            <person name="Gasser R.B."/>
            <person name="Hernandez-Gonzalez A."/>
            <person name="Young N.D."/>
            <person name="Perteguer M.J."/>
        </authorList>
    </citation>
    <scope>NUCLEOTIDE SEQUENCE [LARGE SCALE GENOMIC DNA]</scope>
    <source>
        <strain evidence="4">AL3</strain>
        <tissue evidence="4">Liver</tissue>
    </source>
</reference>
<name>A0ABD6ER90_9BILA</name>
<dbReference type="EMBL" id="JBGFUD010004306">
    <property type="protein sequence ID" value="MFH4979528.1"/>
    <property type="molecule type" value="Genomic_DNA"/>
</dbReference>
<accession>A0ABD6ER90</accession>
<evidence type="ECO:0000313" key="4">
    <source>
        <dbReference type="EMBL" id="MFH4979528.1"/>
    </source>
</evidence>
<protein>
    <recommendedName>
        <fullName evidence="3">SHSP domain-containing protein</fullName>
    </recommendedName>
</protein>
<comment type="similarity">
    <text evidence="1 2">Belongs to the small heat shock protein (HSP20) family.</text>
</comment>
<dbReference type="PANTHER" id="PTHR45640:SF26">
    <property type="entry name" value="RE23625P"/>
    <property type="match status" value="1"/>
</dbReference>
<evidence type="ECO:0000313" key="5">
    <source>
        <dbReference type="Proteomes" id="UP001608902"/>
    </source>
</evidence>
<organism evidence="4 5">
    <name type="scientific">Gnathostoma spinigerum</name>
    <dbReference type="NCBI Taxonomy" id="75299"/>
    <lineage>
        <taxon>Eukaryota</taxon>
        <taxon>Metazoa</taxon>
        <taxon>Ecdysozoa</taxon>
        <taxon>Nematoda</taxon>
        <taxon>Chromadorea</taxon>
        <taxon>Rhabditida</taxon>
        <taxon>Spirurina</taxon>
        <taxon>Gnathostomatomorpha</taxon>
        <taxon>Gnathostomatoidea</taxon>
        <taxon>Gnathostomatidae</taxon>
        <taxon>Gnathostoma</taxon>
    </lineage>
</organism>
<dbReference type="AlphaFoldDB" id="A0ABD6ER90"/>
<dbReference type="Pfam" id="PF00011">
    <property type="entry name" value="HSP20"/>
    <property type="match status" value="1"/>
</dbReference>
<evidence type="ECO:0000256" key="2">
    <source>
        <dbReference type="RuleBase" id="RU003616"/>
    </source>
</evidence>
<evidence type="ECO:0000256" key="1">
    <source>
        <dbReference type="PROSITE-ProRule" id="PRU00285"/>
    </source>
</evidence>
<proteinExistence type="inferred from homology"/>
<dbReference type="Proteomes" id="UP001608902">
    <property type="component" value="Unassembled WGS sequence"/>
</dbReference>
<evidence type="ECO:0000259" key="3">
    <source>
        <dbReference type="PROSITE" id="PS01031"/>
    </source>
</evidence>
<dbReference type="SUPFAM" id="SSF49764">
    <property type="entry name" value="HSP20-like chaperones"/>
    <property type="match status" value="1"/>
</dbReference>
<sequence length="166" mass="18622">MYRSFMSDFFNRCFDEVISDLDRPYICTIPSSLVQPDVQNDDRNGIIVTRIVNTAQKFTIEMDVSKYRPEELTITLDGQQLVIRGQQIEPYLSSSSEPASFVRNFTLPDDVATATLESSFSESGVLCIEAEKCINPINSESQLTTRQHVSSDGQNDSSMDNFLVSA</sequence>
<dbReference type="Gene3D" id="2.60.40.790">
    <property type="match status" value="1"/>
</dbReference>
<dbReference type="InterPro" id="IPR008978">
    <property type="entry name" value="HSP20-like_chaperone"/>
</dbReference>
<dbReference type="PROSITE" id="PS01031">
    <property type="entry name" value="SHSP"/>
    <property type="match status" value="1"/>
</dbReference>
<dbReference type="CDD" id="cd06526">
    <property type="entry name" value="metazoan_ACD"/>
    <property type="match status" value="1"/>
</dbReference>
<dbReference type="InterPro" id="IPR002068">
    <property type="entry name" value="A-crystallin/Hsp20_dom"/>
</dbReference>